<dbReference type="Pfam" id="PF00535">
    <property type="entry name" value="Glycos_transf_2"/>
    <property type="match status" value="1"/>
</dbReference>
<accession>A0A498C6M0</accession>
<evidence type="ECO:0000313" key="7">
    <source>
        <dbReference type="Proteomes" id="UP000273158"/>
    </source>
</evidence>
<protein>
    <submittedName>
        <fullName evidence="6">GT2 family glycosyltransferase</fullName>
    </submittedName>
</protein>
<dbReference type="AlphaFoldDB" id="A0A498C6M0"/>
<dbReference type="InterPro" id="IPR029044">
    <property type="entry name" value="Nucleotide-diphossugar_trans"/>
</dbReference>
<dbReference type="PANTHER" id="PTHR43179:SF12">
    <property type="entry name" value="GALACTOFURANOSYLTRANSFERASE GLFT2"/>
    <property type="match status" value="1"/>
</dbReference>
<evidence type="ECO:0000259" key="5">
    <source>
        <dbReference type="Pfam" id="PF00535"/>
    </source>
</evidence>
<dbReference type="Gene3D" id="3.90.550.10">
    <property type="entry name" value="Spore Coat Polysaccharide Biosynthesis Protein SpsA, Chain A"/>
    <property type="match status" value="1"/>
</dbReference>
<keyword evidence="7" id="KW-1185">Reference proteome</keyword>
<dbReference type="SUPFAM" id="SSF53448">
    <property type="entry name" value="Nucleotide-diphospho-sugar transferases"/>
    <property type="match status" value="1"/>
</dbReference>
<sequence>MSYGAVILYYRLGAEVFETVSTLLAQSRPPIAIVIVDNNSDDGVLQAMSGEYDGVVKVLNLSTNVGYSRGMAAGVESLPRGLEYCLLMTHEVRLAEQCVERMLDAMVADTSIAQTGPLVSSPNGEVWSAGGRLDWRGRALHRVVRPGNELVNADWLEGCCTMVRRDAINDVFDDRFFLYWDDVDISLQLSMKGTIRVVSTAHAEQKTLSAPIYFAVRNRILLWRKYGRGAKVFMASVEGAVKILLDTARGRRDQRVARLAGLRDGFNGALRLEYSSTREHDLASSPR</sequence>
<evidence type="ECO:0000256" key="4">
    <source>
        <dbReference type="ARBA" id="ARBA00022679"/>
    </source>
</evidence>
<evidence type="ECO:0000256" key="2">
    <source>
        <dbReference type="ARBA" id="ARBA00006739"/>
    </source>
</evidence>
<dbReference type="EMBL" id="RCDB01000003">
    <property type="protein sequence ID" value="RLK47971.1"/>
    <property type="molecule type" value="Genomic_DNA"/>
</dbReference>
<dbReference type="OrthoDB" id="9771846at2"/>
<gene>
    <name evidence="6" type="ORF">C7474_2570</name>
</gene>
<dbReference type="PANTHER" id="PTHR43179">
    <property type="entry name" value="RHAMNOSYLTRANSFERASE WBBL"/>
    <property type="match status" value="1"/>
</dbReference>
<dbReference type="RefSeq" id="WP_158597343.1">
    <property type="nucleotide sequence ID" value="NZ_RCDB01000003.1"/>
</dbReference>
<comment type="similarity">
    <text evidence="2">Belongs to the glycosyltransferase 2 family.</text>
</comment>
<evidence type="ECO:0000256" key="3">
    <source>
        <dbReference type="ARBA" id="ARBA00022676"/>
    </source>
</evidence>
<evidence type="ECO:0000256" key="1">
    <source>
        <dbReference type="ARBA" id="ARBA00004776"/>
    </source>
</evidence>
<dbReference type="GO" id="GO:0016757">
    <property type="term" value="F:glycosyltransferase activity"/>
    <property type="evidence" value="ECO:0007669"/>
    <property type="project" value="UniProtKB-KW"/>
</dbReference>
<evidence type="ECO:0000313" key="6">
    <source>
        <dbReference type="EMBL" id="RLK47971.1"/>
    </source>
</evidence>
<keyword evidence="3" id="KW-0328">Glycosyltransferase</keyword>
<organism evidence="6 7">
    <name type="scientific">Microbacterium telephonicum</name>
    <dbReference type="NCBI Taxonomy" id="1714841"/>
    <lineage>
        <taxon>Bacteria</taxon>
        <taxon>Bacillati</taxon>
        <taxon>Actinomycetota</taxon>
        <taxon>Actinomycetes</taxon>
        <taxon>Micrococcales</taxon>
        <taxon>Microbacteriaceae</taxon>
        <taxon>Microbacterium</taxon>
    </lineage>
</organism>
<name>A0A498C6M0_9MICO</name>
<comment type="pathway">
    <text evidence="1">Cell wall biogenesis; cell wall polysaccharide biosynthesis.</text>
</comment>
<comment type="caution">
    <text evidence="6">The sequence shown here is derived from an EMBL/GenBank/DDBJ whole genome shotgun (WGS) entry which is preliminary data.</text>
</comment>
<reference evidence="6 7" key="1">
    <citation type="journal article" date="2015" name="Stand. Genomic Sci.">
        <title>Genomic Encyclopedia of Bacterial and Archaeal Type Strains, Phase III: the genomes of soil and plant-associated and newly described type strains.</title>
        <authorList>
            <person name="Whitman W.B."/>
            <person name="Woyke T."/>
            <person name="Klenk H.P."/>
            <person name="Zhou Y."/>
            <person name="Lilburn T.G."/>
            <person name="Beck B.J."/>
            <person name="De Vos P."/>
            <person name="Vandamme P."/>
            <person name="Eisen J.A."/>
            <person name="Garrity G."/>
            <person name="Hugenholtz P."/>
            <person name="Kyrpides N.C."/>
        </authorList>
    </citation>
    <scope>NUCLEOTIDE SEQUENCE [LARGE SCALE GENOMIC DNA]</scope>
    <source>
        <strain evidence="6 7">S2T63</strain>
    </source>
</reference>
<proteinExistence type="inferred from homology"/>
<dbReference type="Proteomes" id="UP000273158">
    <property type="component" value="Unassembled WGS sequence"/>
</dbReference>
<dbReference type="InterPro" id="IPR001173">
    <property type="entry name" value="Glyco_trans_2-like"/>
</dbReference>
<keyword evidence="4 6" id="KW-0808">Transferase</keyword>
<feature type="domain" description="Glycosyltransferase 2-like" evidence="5">
    <location>
        <begin position="13"/>
        <end position="172"/>
    </location>
</feature>